<protein>
    <submittedName>
        <fullName evidence="5">Helix-turn-helix domain-containing protein</fullName>
    </submittedName>
</protein>
<dbReference type="GeneID" id="57036561"/>
<sequence length="225" mass="25540">MSIREKIGKRIHEARKAKGLTRQALADLTDDIKPSRINNWEHGTRMPGPEEITQLAQALEVSPSFLMGLSDERDGDFGINSRVGSLIPLLDHKQAGDPKYHIQRVKEEPYAEKITFLPVNQDIANQLDEYAFALKMLDDSMSPELRINDIQIVDPSISPNPGDFVVVKISGKDDVIICQYKKISYTSSEFELLTLNDNWPNITFNESEQVEIVGTVIQNIRTYRR</sequence>
<dbReference type="RefSeq" id="WP_010948264.1">
    <property type="nucleotide sequence ID" value="NZ_CCZO01000021.1"/>
</dbReference>
<dbReference type="Gene3D" id="1.10.260.40">
    <property type="entry name" value="lambda repressor-like DNA-binding domains"/>
    <property type="match status" value="1"/>
</dbReference>
<dbReference type="GO" id="GO:0003677">
    <property type="term" value="F:DNA binding"/>
    <property type="evidence" value="ECO:0007669"/>
    <property type="project" value="UniProtKB-KW"/>
</dbReference>
<dbReference type="InterPro" id="IPR039418">
    <property type="entry name" value="LexA-like"/>
</dbReference>
<dbReference type="EMBL" id="DACWHX010000001">
    <property type="protein sequence ID" value="HAU1878692.1"/>
    <property type="molecule type" value="Genomic_DNA"/>
</dbReference>
<dbReference type="PROSITE" id="PS50943">
    <property type="entry name" value="HTH_CROC1"/>
    <property type="match status" value="1"/>
</dbReference>
<proteinExistence type="predicted"/>
<dbReference type="CDD" id="cd06529">
    <property type="entry name" value="S24_LexA-like"/>
    <property type="match status" value="1"/>
</dbReference>
<dbReference type="Pfam" id="PF01381">
    <property type="entry name" value="HTH_3"/>
    <property type="match status" value="1"/>
</dbReference>
<evidence type="ECO:0000256" key="1">
    <source>
        <dbReference type="ARBA" id="ARBA00023015"/>
    </source>
</evidence>
<dbReference type="SMART" id="SM00530">
    <property type="entry name" value="HTH_XRE"/>
    <property type="match status" value="1"/>
</dbReference>
<name>A0AAN5SZA2_LEGPN</name>
<dbReference type="Pfam" id="PF00717">
    <property type="entry name" value="Peptidase_S24"/>
    <property type="match status" value="1"/>
</dbReference>
<dbReference type="PANTHER" id="PTHR40661:SF3">
    <property type="entry name" value="FELS-1 PROPHAGE TRANSCRIPTIONAL REGULATOR"/>
    <property type="match status" value="1"/>
</dbReference>
<dbReference type="SUPFAM" id="SSF51306">
    <property type="entry name" value="LexA/Signal peptidase"/>
    <property type="match status" value="1"/>
</dbReference>
<reference evidence="5" key="1">
    <citation type="journal article" date="2018" name="Genome Biol.">
        <title>SKESA: strategic k-mer extension for scrupulous assemblies.</title>
        <authorList>
            <person name="Souvorov A."/>
            <person name="Agarwala R."/>
            <person name="Lipman D.J."/>
        </authorList>
    </citation>
    <scope>NUCLEOTIDE SEQUENCE</scope>
    <source>
        <strain evidence="5">AZ00058701</strain>
    </source>
</reference>
<reference evidence="5" key="2">
    <citation type="submission" date="2019-10" db="EMBL/GenBank/DDBJ databases">
        <authorList>
            <consortium name="NCBI Pathogen Detection Project"/>
        </authorList>
    </citation>
    <scope>NUCLEOTIDE SEQUENCE</scope>
    <source>
        <strain evidence="5">AZ00058701</strain>
    </source>
</reference>
<keyword evidence="2" id="KW-0238">DNA-binding</keyword>
<dbReference type="SUPFAM" id="SSF47413">
    <property type="entry name" value="lambda repressor-like DNA-binding domains"/>
    <property type="match status" value="1"/>
</dbReference>
<dbReference type="InterPro" id="IPR036286">
    <property type="entry name" value="LexA/Signal_pep-like_sf"/>
</dbReference>
<feature type="domain" description="HTH cro/C1-type" evidence="4">
    <location>
        <begin position="11"/>
        <end position="66"/>
    </location>
</feature>
<comment type="caution">
    <text evidence="5">The sequence shown here is derived from an EMBL/GenBank/DDBJ whole genome shotgun (WGS) entry which is preliminary data.</text>
</comment>
<dbReference type="AlphaFoldDB" id="A0AAN5SZA2"/>
<keyword evidence="1" id="KW-0805">Transcription regulation</keyword>
<gene>
    <name evidence="5" type="ORF">JBJ86_00290</name>
</gene>
<evidence type="ECO:0000313" key="5">
    <source>
        <dbReference type="EMBL" id="HAU1878692.1"/>
    </source>
</evidence>
<evidence type="ECO:0000313" key="6">
    <source>
        <dbReference type="Proteomes" id="UP000866496"/>
    </source>
</evidence>
<keyword evidence="3" id="KW-0804">Transcription</keyword>
<evidence type="ECO:0000256" key="2">
    <source>
        <dbReference type="ARBA" id="ARBA00023125"/>
    </source>
</evidence>
<dbReference type="CDD" id="cd00093">
    <property type="entry name" value="HTH_XRE"/>
    <property type="match status" value="1"/>
</dbReference>
<organism evidence="5 6">
    <name type="scientific">Legionella pneumophila</name>
    <dbReference type="NCBI Taxonomy" id="446"/>
    <lineage>
        <taxon>Bacteria</taxon>
        <taxon>Pseudomonadati</taxon>
        <taxon>Pseudomonadota</taxon>
        <taxon>Gammaproteobacteria</taxon>
        <taxon>Legionellales</taxon>
        <taxon>Legionellaceae</taxon>
        <taxon>Legionella</taxon>
    </lineage>
</organism>
<dbReference type="InterPro" id="IPR015927">
    <property type="entry name" value="Peptidase_S24_S26A/B/C"/>
</dbReference>
<dbReference type="InterPro" id="IPR010982">
    <property type="entry name" value="Lambda_DNA-bd_dom_sf"/>
</dbReference>
<dbReference type="Gene3D" id="2.10.109.10">
    <property type="entry name" value="Umud Fragment, subunit A"/>
    <property type="match status" value="1"/>
</dbReference>
<evidence type="ECO:0000256" key="3">
    <source>
        <dbReference type="ARBA" id="ARBA00023163"/>
    </source>
</evidence>
<evidence type="ECO:0000259" key="4">
    <source>
        <dbReference type="PROSITE" id="PS50943"/>
    </source>
</evidence>
<dbReference type="PANTHER" id="PTHR40661">
    <property type="match status" value="1"/>
</dbReference>
<accession>A0AAN5SZA2</accession>
<dbReference type="InterPro" id="IPR001387">
    <property type="entry name" value="Cro/C1-type_HTH"/>
</dbReference>
<dbReference type="Proteomes" id="UP000866496">
    <property type="component" value="Unassembled WGS sequence"/>
</dbReference>